<organism evidence="2 3">
    <name type="scientific">Thermococcus barophilus</name>
    <dbReference type="NCBI Taxonomy" id="55802"/>
    <lineage>
        <taxon>Archaea</taxon>
        <taxon>Methanobacteriati</taxon>
        <taxon>Methanobacteriota</taxon>
        <taxon>Thermococci</taxon>
        <taxon>Thermococcales</taxon>
        <taxon>Thermococcaceae</taxon>
        <taxon>Thermococcus</taxon>
    </lineage>
</organism>
<evidence type="ECO:0000313" key="3">
    <source>
        <dbReference type="Proteomes" id="UP000066042"/>
    </source>
</evidence>
<evidence type="ECO:0000256" key="1">
    <source>
        <dbReference type="SAM" id="Phobius"/>
    </source>
</evidence>
<dbReference type="GeneID" id="10041125"/>
<reference evidence="2 3" key="1">
    <citation type="journal article" date="2016" name="Genome Announc.">
        <title>Complete genome sequence of the hyperthermophilic and piezophilic archaeon Thermococcus barophilus Ch5, capable of growth at the expense of hydrogenogenesis from carbon monoxide and formate.</title>
        <authorList>
            <person name="Oger P."/>
            <person name="Sokolova T.G."/>
            <person name="Kozhevnikova D.A."/>
            <person name="Taranov E.A."/>
            <person name="Vannier P."/>
            <person name="Lee H.S."/>
            <person name="Kwon K.K."/>
            <person name="Kang S.G."/>
            <person name="Lee J.H."/>
            <person name="Bonch-Osmolovskaya E.A."/>
            <person name="Lebedinsky A.V."/>
        </authorList>
    </citation>
    <scope>NUCLEOTIDE SEQUENCE [LARGE SCALE GENOMIC DNA]</scope>
    <source>
        <strain evidence="3">Ch5</strain>
    </source>
</reference>
<name>A0A0S1XAY6_THEBA</name>
<feature type="transmembrane region" description="Helical" evidence="1">
    <location>
        <begin position="12"/>
        <end position="32"/>
    </location>
</feature>
<accession>A0A0S1XAY6</accession>
<dbReference type="RefSeq" id="WP_013467082.1">
    <property type="nucleotide sequence ID" value="NZ_CP013050.1"/>
</dbReference>
<feature type="transmembrane region" description="Helical" evidence="1">
    <location>
        <begin position="38"/>
        <end position="60"/>
    </location>
</feature>
<dbReference type="EMBL" id="CP013050">
    <property type="protein sequence ID" value="ALM74935.1"/>
    <property type="molecule type" value="Genomic_DNA"/>
</dbReference>
<protein>
    <recommendedName>
        <fullName evidence="4">Bacterial Pleckstrin homology domain-containing protein</fullName>
    </recommendedName>
</protein>
<dbReference type="GeneID" id="26136259"/>
<proteinExistence type="predicted"/>
<sequence length="147" mass="16444">MLYEEKITSRWIPVLVILPVVLSLSIGFWATYQAGEGIEIPLAVGAFVVPLTIDISYMRIQIDDREIRIRGALGLIIRKTVKLEDIISFEVYSGWMSCSGFIHFNMPAKGCVVLNTKRWSISFSTNNPEEIAQVLATLGIPREASDL</sequence>
<keyword evidence="1" id="KW-1133">Transmembrane helix</keyword>
<dbReference type="Proteomes" id="UP000066042">
    <property type="component" value="Chromosome"/>
</dbReference>
<gene>
    <name evidence="2" type="ORF">TBCH5v1_0990</name>
</gene>
<evidence type="ECO:0008006" key="4">
    <source>
        <dbReference type="Google" id="ProtNLM"/>
    </source>
</evidence>
<keyword evidence="1" id="KW-0812">Transmembrane</keyword>
<dbReference type="OMA" id="EEIEWYS"/>
<keyword evidence="1" id="KW-0472">Membrane</keyword>
<evidence type="ECO:0000313" key="2">
    <source>
        <dbReference type="EMBL" id="ALM74935.1"/>
    </source>
</evidence>
<dbReference type="AlphaFoldDB" id="A0A0S1XAY6"/>